<dbReference type="GO" id="GO:0005869">
    <property type="term" value="C:dynactin complex"/>
    <property type="evidence" value="ECO:0007669"/>
    <property type="project" value="TreeGrafter"/>
</dbReference>
<reference evidence="6 7" key="1">
    <citation type="journal article" date="2018" name="BMC Genomics">
        <title>Genomic evidence for intraspecific hybridization in a clonal and extremely halotolerant yeast.</title>
        <authorList>
            <person name="Gostincar C."/>
            <person name="Stajich J.E."/>
            <person name="Zupancic J."/>
            <person name="Zalar P."/>
            <person name="Gunde-Cimerman N."/>
        </authorList>
    </citation>
    <scope>NUCLEOTIDE SEQUENCE [LARGE SCALE GENOMIC DNA]</scope>
    <source>
        <strain evidence="6 7">EXF-151</strain>
    </source>
</reference>
<evidence type="ECO:0000256" key="2">
    <source>
        <dbReference type="ARBA" id="ARBA00022490"/>
    </source>
</evidence>
<evidence type="ECO:0000313" key="7">
    <source>
        <dbReference type="Proteomes" id="UP000270230"/>
    </source>
</evidence>
<evidence type="ECO:0000256" key="3">
    <source>
        <dbReference type="ARBA" id="ARBA00023212"/>
    </source>
</evidence>
<dbReference type="PANTHER" id="PTHR46126:SF1">
    <property type="entry name" value="DYNACTIN SUBUNIT 5"/>
    <property type="match status" value="1"/>
</dbReference>
<proteinExistence type="inferred from homology"/>
<accession>A0A3M7BNW7</accession>
<name>A0A3M7BNW7_HORWE</name>
<dbReference type="InterPro" id="IPR047125">
    <property type="entry name" value="DCTN5"/>
</dbReference>
<protein>
    <recommendedName>
        <fullName evidence="5">Dynactin subunit 5</fullName>
    </recommendedName>
</protein>
<dbReference type="InterPro" id="IPR011004">
    <property type="entry name" value="Trimer_LpxA-like_sf"/>
</dbReference>
<dbReference type="Gene3D" id="2.160.10.10">
    <property type="entry name" value="Hexapeptide repeat proteins"/>
    <property type="match status" value="2"/>
</dbReference>
<keyword evidence="2" id="KW-0963">Cytoplasm</keyword>
<dbReference type="Pfam" id="PF21711">
    <property type="entry name" value="DCTN5"/>
    <property type="match status" value="1"/>
</dbReference>
<gene>
    <name evidence="6" type="ORF">D0865_12280</name>
</gene>
<keyword evidence="3" id="KW-0206">Cytoskeleton</keyword>
<organism evidence="6 7">
    <name type="scientific">Hortaea werneckii</name>
    <name type="common">Black yeast</name>
    <name type="synonym">Cladosporium werneckii</name>
    <dbReference type="NCBI Taxonomy" id="91943"/>
    <lineage>
        <taxon>Eukaryota</taxon>
        <taxon>Fungi</taxon>
        <taxon>Dikarya</taxon>
        <taxon>Ascomycota</taxon>
        <taxon>Pezizomycotina</taxon>
        <taxon>Dothideomycetes</taxon>
        <taxon>Dothideomycetidae</taxon>
        <taxon>Mycosphaerellales</taxon>
        <taxon>Teratosphaeriaceae</taxon>
        <taxon>Hortaea</taxon>
    </lineage>
</organism>
<evidence type="ECO:0000313" key="6">
    <source>
        <dbReference type="EMBL" id="RMY41475.1"/>
    </source>
</evidence>
<evidence type="ECO:0000256" key="1">
    <source>
        <dbReference type="ARBA" id="ARBA00004245"/>
    </source>
</evidence>
<dbReference type="SUPFAM" id="SSF51161">
    <property type="entry name" value="Trimeric LpxA-like enzymes"/>
    <property type="match status" value="1"/>
</dbReference>
<dbReference type="VEuPathDB" id="FungiDB:BTJ68_14992"/>
<dbReference type="OrthoDB" id="417208at2759"/>
<dbReference type="Proteomes" id="UP000270230">
    <property type="component" value="Unassembled WGS sequence"/>
</dbReference>
<evidence type="ECO:0000256" key="4">
    <source>
        <dbReference type="ARBA" id="ARBA00034706"/>
    </source>
</evidence>
<dbReference type="PANTHER" id="PTHR46126">
    <property type="entry name" value="DYNACTIN SUBUNIT 5"/>
    <property type="match status" value="1"/>
</dbReference>
<comment type="subcellular location">
    <subcellularLocation>
        <location evidence="1">Cytoplasm</location>
        <location evidence="1">Cytoskeleton</location>
    </subcellularLocation>
</comment>
<comment type="similarity">
    <text evidence="4">Belongs to the dynactin subunits 5/6 family. Dynactin subunit 5 subfamily.</text>
</comment>
<dbReference type="AlphaFoldDB" id="A0A3M7BNW7"/>
<dbReference type="EMBL" id="QWIN01001414">
    <property type="protein sequence ID" value="RMY41475.1"/>
    <property type="molecule type" value="Genomic_DNA"/>
</dbReference>
<comment type="caution">
    <text evidence="6">The sequence shown here is derived from an EMBL/GenBank/DDBJ whole genome shotgun (WGS) entry which is preliminary data.</text>
</comment>
<evidence type="ECO:0000256" key="5">
    <source>
        <dbReference type="ARBA" id="ARBA00034865"/>
    </source>
</evidence>
<sequence>MSRKRTVISQGLDCRTTDQEVKNEQDTGNKISRRSHIEGKQNIMLGGKSVIMAGVCLRGDLYRKSERPTTEGEKDAQTAISVGRYVSLPLSPALVPPHPLPPLLYSPKPPKITNTPPSPSLPYSASILSTNCTLRPPMRISRGQMTFYPIRISDNVFIGPESHISAASISSHVHIGAHCVLLPFCVVKEQCKILPGTVVPPHMVIPPGSVVAGRPARIIGEVGEGWGMQLGGGEGEEWVEGGDLRPLVRCIK</sequence>